<evidence type="ECO:0000259" key="5">
    <source>
        <dbReference type="Pfam" id="PF08801"/>
    </source>
</evidence>
<dbReference type="EMBL" id="JBICBT010000263">
    <property type="protein sequence ID" value="KAL3118779.1"/>
    <property type="molecule type" value="Genomic_DNA"/>
</dbReference>
<dbReference type="InterPro" id="IPR004870">
    <property type="entry name" value="Nucleoporin_Nup155"/>
</dbReference>
<evidence type="ECO:0000313" key="7">
    <source>
        <dbReference type="Proteomes" id="UP001620626"/>
    </source>
</evidence>
<organism evidence="6 7">
    <name type="scientific">Heterodera trifolii</name>
    <dbReference type="NCBI Taxonomy" id="157864"/>
    <lineage>
        <taxon>Eukaryota</taxon>
        <taxon>Metazoa</taxon>
        <taxon>Ecdysozoa</taxon>
        <taxon>Nematoda</taxon>
        <taxon>Chromadorea</taxon>
        <taxon>Rhabditida</taxon>
        <taxon>Tylenchina</taxon>
        <taxon>Tylenchomorpha</taxon>
        <taxon>Tylenchoidea</taxon>
        <taxon>Heteroderidae</taxon>
        <taxon>Heteroderinae</taxon>
        <taxon>Heterodera</taxon>
    </lineage>
</organism>
<keyword evidence="2" id="KW-0813">Transport</keyword>
<protein>
    <recommendedName>
        <fullName evidence="5">Nucleoporin Nup133/Nup155-like N-terminal domain-containing protein</fullName>
    </recommendedName>
</protein>
<sequence length="413" mass="46178">MKNICQIVKLPLDGLIVNDLCTTGNGRIFFGADDNLFELEYFCKGWFGTGGSCRKTNHSKRLLNYLVPVLQIFYAKDTVFQLAIDDSRHLLYVLMKSGCIQLFDLGVDGRSIQTFGALYREHIEHMARESCNVQPELFHELVALTPVPLGQSVNVNLIVTTSKGVRVFISCLASPLFGVEPSSLVHQQQLLRASAMRVLHIRFPPETPATVPHLLNIYAAHRDPWSVNIHSGESPTNSLLHADGRARARRAGHVPNCWAHSSACFAVGHRFVEHCVQLRIRGNVWKIVHSRPQRRTPKEHHRPTAAASSARENALAGPPPNDDYPLAIEQLQNPVEKFHVITSKGIYVFRALFPVLELFRRCLAQPRRSGTPKQFPGNWPPPCHRLKLCVMALGVLCSDQTSRPGVSLVSIHN</sequence>
<evidence type="ECO:0000256" key="4">
    <source>
        <dbReference type="SAM" id="MobiDB-lite"/>
    </source>
</evidence>
<dbReference type="PANTHER" id="PTHR10350">
    <property type="entry name" value="NUCLEAR PORE COMPLEX PROTEIN NUP155"/>
    <property type="match status" value="1"/>
</dbReference>
<proteinExistence type="predicted"/>
<evidence type="ECO:0000313" key="6">
    <source>
        <dbReference type="EMBL" id="KAL3118779.1"/>
    </source>
</evidence>
<feature type="compositionally biased region" description="Basic residues" evidence="4">
    <location>
        <begin position="289"/>
        <end position="303"/>
    </location>
</feature>
<dbReference type="Proteomes" id="UP001620626">
    <property type="component" value="Unassembled WGS sequence"/>
</dbReference>
<keyword evidence="7" id="KW-1185">Reference proteome</keyword>
<dbReference type="GO" id="GO:0005635">
    <property type="term" value="C:nuclear envelope"/>
    <property type="evidence" value="ECO:0007669"/>
    <property type="project" value="UniProtKB-ARBA"/>
</dbReference>
<feature type="region of interest" description="Disordered" evidence="4">
    <location>
        <begin position="289"/>
        <end position="323"/>
    </location>
</feature>
<evidence type="ECO:0000256" key="2">
    <source>
        <dbReference type="ARBA" id="ARBA00022448"/>
    </source>
</evidence>
<comment type="caution">
    <text evidence="6">The sequence shown here is derived from an EMBL/GenBank/DDBJ whole genome shotgun (WGS) entry which is preliminary data.</text>
</comment>
<dbReference type="AlphaFoldDB" id="A0ABD2LWY9"/>
<name>A0ABD2LWY9_9BILA</name>
<dbReference type="Pfam" id="PF08801">
    <property type="entry name" value="Nucleoporin_N"/>
    <property type="match status" value="1"/>
</dbReference>
<comment type="subcellular location">
    <subcellularLocation>
        <location evidence="1">Nucleus</location>
    </subcellularLocation>
</comment>
<keyword evidence="3" id="KW-0539">Nucleus</keyword>
<evidence type="ECO:0000256" key="1">
    <source>
        <dbReference type="ARBA" id="ARBA00004123"/>
    </source>
</evidence>
<accession>A0ABD2LWY9</accession>
<reference evidence="6 7" key="1">
    <citation type="submission" date="2024-10" db="EMBL/GenBank/DDBJ databases">
        <authorList>
            <person name="Kim D."/>
        </authorList>
    </citation>
    <scope>NUCLEOTIDE SEQUENCE [LARGE SCALE GENOMIC DNA]</scope>
    <source>
        <strain evidence="6">BH-2024</strain>
    </source>
</reference>
<evidence type="ECO:0000256" key="3">
    <source>
        <dbReference type="ARBA" id="ARBA00023242"/>
    </source>
</evidence>
<dbReference type="PANTHER" id="PTHR10350:SF6">
    <property type="entry name" value="NUCLEAR PORE COMPLEX PROTEIN NUP155"/>
    <property type="match status" value="1"/>
</dbReference>
<gene>
    <name evidence="6" type="ORF">niasHT_009627</name>
</gene>
<dbReference type="InterPro" id="IPR014908">
    <property type="entry name" value="Nucleoporin_Nup133/Nup155_N"/>
</dbReference>
<feature type="domain" description="Nucleoporin Nup133/Nup155-like N-terminal" evidence="5">
    <location>
        <begin position="9"/>
        <end position="214"/>
    </location>
</feature>